<evidence type="ECO:0000313" key="2">
    <source>
        <dbReference type="Proteomes" id="UP000428260"/>
    </source>
</evidence>
<dbReference type="Proteomes" id="UP000428260">
    <property type="component" value="Chromosome"/>
</dbReference>
<proteinExistence type="predicted"/>
<organism evidence="1 2">
    <name type="scientific">Maribellus comscasis</name>
    <dbReference type="NCBI Taxonomy" id="2681766"/>
    <lineage>
        <taxon>Bacteria</taxon>
        <taxon>Pseudomonadati</taxon>
        <taxon>Bacteroidota</taxon>
        <taxon>Bacteroidia</taxon>
        <taxon>Marinilabiliales</taxon>
        <taxon>Prolixibacteraceae</taxon>
        <taxon>Maribellus</taxon>
    </lineage>
</organism>
<dbReference type="KEGG" id="mcos:GM418_30575"/>
<reference evidence="1 2" key="1">
    <citation type="submission" date="2019-11" db="EMBL/GenBank/DDBJ databases">
        <authorList>
            <person name="Zheng R.K."/>
            <person name="Sun C.M."/>
        </authorList>
    </citation>
    <scope>NUCLEOTIDE SEQUENCE [LARGE SCALE GENOMIC DNA]</scope>
    <source>
        <strain evidence="1 2">WC007</strain>
    </source>
</reference>
<protein>
    <submittedName>
        <fullName evidence="1">Uncharacterized protein</fullName>
    </submittedName>
</protein>
<dbReference type="EMBL" id="CP046401">
    <property type="protein sequence ID" value="QGY47845.1"/>
    <property type="molecule type" value="Genomic_DNA"/>
</dbReference>
<dbReference type="AlphaFoldDB" id="A0A6I6JXQ2"/>
<name>A0A6I6JXQ2_9BACT</name>
<gene>
    <name evidence="1" type="ORF">GM418_30575</name>
</gene>
<evidence type="ECO:0000313" key="1">
    <source>
        <dbReference type="EMBL" id="QGY47845.1"/>
    </source>
</evidence>
<sequence>MKRYSYNNLTIEIIDEPTYSFGSADNNFNYSKHHFGDNAQEFPVSKHGIKITENDEIIESCIVIGSGGASGVYENSSLLDGEQLLLCCCDTIFCMKLPTLELIWKSQADQATCFGIYKVQDKYVVHGEVQITSLDKNGQIKWEFGGADIFVSLDNEDSFKLMSNYIELKDFYNKKYKINFDGKEIK</sequence>
<accession>A0A6I6JXQ2</accession>
<keyword evidence="2" id="KW-1185">Reference proteome</keyword>
<dbReference type="RefSeq" id="WP_158872097.1">
    <property type="nucleotide sequence ID" value="NZ_CP046401.1"/>
</dbReference>